<keyword evidence="11" id="KW-1185">Reference proteome</keyword>
<keyword evidence="7" id="KW-0411">Iron-sulfur</keyword>
<evidence type="ECO:0000259" key="9">
    <source>
        <dbReference type="PROSITE" id="PS51918"/>
    </source>
</evidence>
<evidence type="ECO:0000256" key="4">
    <source>
        <dbReference type="ARBA" id="ARBA00022691"/>
    </source>
</evidence>
<accession>A0A839K2F5</accession>
<dbReference type="GO" id="GO:0031419">
    <property type="term" value="F:cobalamin binding"/>
    <property type="evidence" value="ECO:0007669"/>
    <property type="project" value="InterPro"/>
</dbReference>
<dbReference type="InterPro" id="IPR007197">
    <property type="entry name" value="rSAM"/>
</dbReference>
<evidence type="ECO:0000313" key="10">
    <source>
        <dbReference type="EMBL" id="MBB2182871.1"/>
    </source>
</evidence>
<dbReference type="SFLD" id="SFLDG01123">
    <property type="entry name" value="methyltransferase_(Class_B)"/>
    <property type="match status" value="1"/>
</dbReference>
<evidence type="ECO:0000256" key="5">
    <source>
        <dbReference type="ARBA" id="ARBA00022723"/>
    </source>
</evidence>
<reference evidence="10 11" key="1">
    <citation type="submission" date="2020-07" db="EMBL/GenBank/DDBJ databases">
        <title>Characterization and genome sequencing of isolate MD1, a novel member within the family Lachnospiraceae.</title>
        <authorList>
            <person name="Rettenmaier R."/>
            <person name="Di Bello L."/>
            <person name="Zinser C."/>
            <person name="Scheitz K."/>
            <person name="Liebl W."/>
            <person name="Zverlov V."/>
        </authorList>
    </citation>
    <scope>NUCLEOTIDE SEQUENCE [LARGE SCALE GENOMIC DNA]</scope>
    <source>
        <strain evidence="10 11">MD1</strain>
    </source>
</reference>
<dbReference type="Gene3D" id="3.40.50.280">
    <property type="entry name" value="Cobalamin-binding domain"/>
    <property type="match status" value="1"/>
</dbReference>
<dbReference type="InterPro" id="IPR006638">
    <property type="entry name" value="Elp3/MiaA/NifB-like_rSAM"/>
</dbReference>
<protein>
    <submittedName>
        <fullName evidence="10">B12-binding domain-containing radical SAM protein</fullName>
    </submittedName>
</protein>
<evidence type="ECO:0000256" key="2">
    <source>
        <dbReference type="ARBA" id="ARBA00022603"/>
    </source>
</evidence>
<dbReference type="InterPro" id="IPR051198">
    <property type="entry name" value="BchE-like"/>
</dbReference>
<dbReference type="InterPro" id="IPR034466">
    <property type="entry name" value="Methyltransferase_Class_B"/>
</dbReference>
<dbReference type="InterPro" id="IPR058240">
    <property type="entry name" value="rSAM_sf"/>
</dbReference>
<keyword evidence="3" id="KW-0808">Transferase</keyword>
<comment type="caution">
    <text evidence="10">The sequence shown here is derived from an EMBL/GenBank/DDBJ whole genome shotgun (WGS) entry which is preliminary data.</text>
</comment>
<dbReference type="GO" id="GO:0003824">
    <property type="term" value="F:catalytic activity"/>
    <property type="evidence" value="ECO:0007669"/>
    <property type="project" value="InterPro"/>
</dbReference>
<dbReference type="AlphaFoldDB" id="A0A839K2F5"/>
<dbReference type="InterPro" id="IPR023404">
    <property type="entry name" value="rSAM_horseshoe"/>
</dbReference>
<dbReference type="Pfam" id="PF04055">
    <property type="entry name" value="Radical_SAM"/>
    <property type="match status" value="1"/>
</dbReference>
<dbReference type="CDD" id="cd02068">
    <property type="entry name" value="radical_SAM_B12_BD"/>
    <property type="match status" value="1"/>
</dbReference>
<dbReference type="PANTHER" id="PTHR43409">
    <property type="entry name" value="ANAEROBIC MAGNESIUM-PROTOPORPHYRIN IX MONOMETHYL ESTER CYCLASE-RELATED"/>
    <property type="match status" value="1"/>
</dbReference>
<evidence type="ECO:0000256" key="7">
    <source>
        <dbReference type="ARBA" id="ARBA00023014"/>
    </source>
</evidence>
<dbReference type="SFLD" id="SFLDG01082">
    <property type="entry name" value="B12-binding_domain_containing"/>
    <property type="match status" value="1"/>
</dbReference>
<dbReference type="SMART" id="SM00729">
    <property type="entry name" value="Elp3"/>
    <property type="match status" value="1"/>
</dbReference>
<dbReference type="RefSeq" id="WP_228352560.1">
    <property type="nucleotide sequence ID" value="NZ_JACEGA010000001.1"/>
</dbReference>
<dbReference type="PROSITE" id="PS51332">
    <property type="entry name" value="B12_BINDING"/>
    <property type="match status" value="1"/>
</dbReference>
<keyword evidence="6" id="KW-0408">Iron</keyword>
<sequence>MYDIILVNPIKIRDSYVMLPLGTLTLATILEENHINVKIVDFNYLWEKKLLDKEKNIKALLEEMCDYLLGLSPGIIGFSTNSSCHHVAIELARLLKEKGTPKVIFGGHQASLCAIETMNQFPWIDLVSVGEGEYNIVPITKALLNNEPLDQIPGIVFRESNMIISTGEAKLMENLDLLPMLHYDLIPMDIETNRANKIAFPIEVGRSCPFQCTFCCTKTFWKQKPRMKSTERLISEIEFIIEKYGIYDFHFLHDLFTFHQQKVIDFCNQVIAKQLPIRWICSIRVDTVNESLIRIMKEAGCQKVFLGIETASAKLQKVIRKNLNISNIWEKVQLLQKYHIKVEAGFMYGFPEEEEEDLNQTLNMMLRGAGLGYWFPEIGVLNVENGTEIHDQIKDRLYIKKNLDNIYLCGYEEFEYFYPMFSKHKDIFPHFCDFDSITRQQYAYLDRFVWILVSMLFLGFKTSISMLIKLYENNILAIYTDLVTECSEKFQSIFVENFAVTNSTDRDSIEKRIDLLNTFAEIIAQNKEYGSVITEIFELDQQIVMLRLYGEIGESVELNFQYDLLQIKQSGKMNTDIGKYRIILEKTEGNRIKMEGFSKNIQPVC</sequence>
<dbReference type="SUPFAM" id="SSF102114">
    <property type="entry name" value="Radical SAM enzymes"/>
    <property type="match status" value="1"/>
</dbReference>
<dbReference type="Pfam" id="PF02310">
    <property type="entry name" value="B12-binding"/>
    <property type="match status" value="1"/>
</dbReference>
<feature type="domain" description="Radical SAM core" evidence="9">
    <location>
        <begin position="194"/>
        <end position="415"/>
    </location>
</feature>
<comment type="cofactor">
    <cofactor evidence="1">
        <name>[4Fe-4S] cluster</name>
        <dbReference type="ChEBI" id="CHEBI:49883"/>
    </cofactor>
</comment>
<evidence type="ECO:0000256" key="6">
    <source>
        <dbReference type="ARBA" id="ARBA00023004"/>
    </source>
</evidence>
<keyword evidence="2" id="KW-0489">Methyltransferase</keyword>
<dbReference type="Gene3D" id="3.80.30.20">
    <property type="entry name" value="tm_1862 like domain"/>
    <property type="match status" value="1"/>
</dbReference>
<dbReference type="SFLD" id="SFLDS00029">
    <property type="entry name" value="Radical_SAM"/>
    <property type="match status" value="1"/>
</dbReference>
<dbReference type="EMBL" id="JACEGA010000001">
    <property type="protein sequence ID" value="MBB2182871.1"/>
    <property type="molecule type" value="Genomic_DNA"/>
</dbReference>
<dbReference type="GO" id="GO:0046872">
    <property type="term" value="F:metal ion binding"/>
    <property type="evidence" value="ECO:0007669"/>
    <property type="project" value="UniProtKB-KW"/>
</dbReference>
<organism evidence="10 11">
    <name type="scientific">Variimorphobacter saccharofermentans</name>
    <dbReference type="NCBI Taxonomy" id="2755051"/>
    <lineage>
        <taxon>Bacteria</taxon>
        <taxon>Bacillati</taxon>
        <taxon>Bacillota</taxon>
        <taxon>Clostridia</taxon>
        <taxon>Lachnospirales</taxon>
        <taxon>Lachnospiraceae</taxon>
        <taxon>Variimorphobacter</taxon>
    </lineage>
</organism>
<keyword evidence="4" id="KW-0949">S-adenosyl-L-methionine</keyword>
<evidence type="ECO:0000313" key="11">
    <source>
        <dbReference type="Proteomes" id="UP000574276"/>
    </source>
</evidence>
<dbReference type="PROSITE" id="PS51918">
    <property type="entry name" value="RADICAL_SAM"/>
    <property type="match status" value="1"/>
</dbReference>
<keyword evidence="5" id="KW-0479">Metal-binding</keyword>
<evidence type="ECO:0000256" key="1">
    <source>
        <dbReference type="ARBA" id="ARBA00001966"/>
    </source>
</evidence>
<gene>
    <name evidence="10" type="ORF">H0486_08280</name>
</gene>
<dbReference type="InterPro" id="IPR006158">
    <property type="entry name" value="Cobalamin-bd"/>
</dbReference>
<dbReference type="GO" id="GO:0051539">
    <property type="term" value="F:4 iron, 4 sulfur cluster binding"/>
    <property type="evidence" value="ECO:0007669"/>
    <property type="project" value="UniProtKB-KW"/>
</dbReference>
<dbReference type="CDD" id="cd01335">
    <property type="entry name" value="Radical_SAM"/>
    <property type="match status" value="1"/>
</dbReference>
<evidence type="ECO:0000256" key="3">
    <source>
        <dbReference type="ARBA" id="ARBA00022679"/>
    </source>
</evidence>
<name>A0A839K2F5_9FIRM</name>
<dbReference type="PANTHER" id="PTHR43409:SF7">
    <property type="entry name" value="BLL1977 PROTEIN"/>
    <property type="match status" value="1"/>
</dbReference>
<evidence type="ECO:0000259" key="8">
    <source>
        <dbReference type="PROSITE" id="PS51332"/>
    </source>
</evidence>
<feature type="domain" description="B12-binding" evidence="8">
    <location>
        <begin position="3"/>
        <end position="150"/>
    </location>
</feature>
<dbReference type="Proteomes" id="UP000574276">
    <property type="component" value="Unassembled WGS sequence"/>
</dbReference>
<proteinExistence type="predicted"/>